<evidence type="ECO:0000256" key="1">
    <source>
        <dbReference type="SAM" id="MobiDB-lite"/>
    </source>
</evidence>
<sequence>MGRNKMNFIDLCQGEFGRKIAYTGVSQITTANVRKVVSETIGTHNRNRALIDYLYRYYKGDQPILYREKVVRPEINNRVCENHALEVVRFKASQTYGEPIQYVCKKKKATEEANEQVDLFNDYLDEANAEARNIELGTYQSAVGTAYKAILKEDDWTKDSELPPFRIFIPYPGDCYIVYSRKNGKPMLSVQILKDENEQQYYLCFSAKQYFEIQNGQITKTGINGFGGIPVVEYPNNHDRLSDIEIAITMFDTMNNMQSNRMDGVEQFVQALMKFKNCEIDESEFLKMIKLGAISVKDTGNGCQSDVDLMTAELNQTESQVAKDDIYSNMLIVEGMPDRQQQSSGDTGQAVYLRNGWDFAERRAKLDEPFIREAEKATARIILNIIRQTTKDISISTRDFDVKITRNPTDNMLVKAQALDYLFKNKIHPLIALITCGLFSDPQKVYEMSLPYLGTVYPELADPDTEMRKAQQLIGKSGQNPSGIDPTVNSSTTNQNS</sequence>
<dbReference type="Pfam" id="PF05133">
    <property type="entry name" value="SPP1_portal"/>
    <property type="match status" value="1"/>
</dbReference>
<organism evidence="2">
    <name type="scientific">Siphoviridae sp. ctEJG5</name>
    <dbReference type="NCBI Taxonomy" id="2827814"/>
    <lineage>
        <taxon>Viruses</taxon>
        <taxon>Duplodnaviria</taxon>
        <taxon>Heunggongvirae</taxon>
        <taxon>Uroviricota</taxon>
        <taxon>Caudoviricetes</taxon>
    </lineage>
</organism>
<dbReference type="EMBL" id="BK032506">
    <property type="protein sequence ID" value="DAF43322.1"/>
    <property type="molecule type" value="Genomic_DNA"/>
</dbReference>
<dbReference type="InterPro" id="IPR021145">
    <property type="entry name" value="Portal_protein_SPP1_Gp6-like"/>
</dbReference>
<name>A0A8S5RY28_9CAUD</name>
<protein>
    <submittedName>
        <fullName evidence="2">Portal</fullName>
    </submittedName>
</protein>
<feature type="region of interest" description="Disordered" evidence="1">
    <location>
        <begin position="467"/>
        <end position="497"/>
    </location>
</feature>
<accession>A0A8S5RY28</accession>
<proteinExistence type="predicted"/>
<reference evidence="2" key="1">
    <citation type="journal article" date="2021" name="Proc. Natl. Acad. Sci. U.S.A.">
        <title>A Catalog of Tens of Thousands of Viruses from Human Metagenomes Reveals Hidden Associations with Chronic Diseases.</title>
        <authorList>
            <person name="Tisza M.J."/>
            <person name="Buck C.B."/>
        </authorList>
    </citation>
    <scope>NUCLEOTIDE SEQUENCE</scope>
    <source>
        <strain evidence="2">CtEJG5</strain>
    </source>
</reference>
<evidence type="ECO:0000313" key="2">
    <source>
        <dbReference type="EMBL" id="DAF43322.1"/>
    </source>
</evidence>
<feature type="compositionally biased region" description="Polar residues" evidence="1">
    <location>
        <begin position="477"/>
        <end position="497"/>
    </location>
</feature>